<dbReference type="SUPFAM" id="SSF49354">
    <property type="entry name" value="PapD-like"/>
    <property type="match status" value="1"/>
</dbReference>
<sequence length="122" mass="13873">MSKSGTTEAFDMEEFPKMPKNFNGFHVLPTVITIKCTSNSRISILDCAGILRPEHETVILIYRHDCEIDATDRFLILYTLVGMQWSSAKDANALLCWQRVKAQQVPTKSIIRATRLKRSKVS</sequence>
<comment type="caution">
    <text evidence="2">The sequence shown here is derived from an EMBL/GenBank/DDBJ whole genome shotgun (WGS) entry which is preliminary data.</text>
</comment>
<protein>
    <recommendedName>
        <fullName evidence="1">MSP domain-containing protein</fullName>
    </recommendedName>
</protein>
<dbReference type="Pfam" id="PF00635">
    <property type="entry name" value="Motile_Sperm"/>
    <property type="match status" value="1"/>
</dbReference>
<dbReference type="InterPro" id="IPR008962">
    <property type="entry name" value="PapD-like_sf"/>
</dbReference>
<keyword evidence="3" id="KW-1185">Reference proteome</keyword>
<gene>
    <name evidence="2" type="ORF">CJOHNSTONI_LOCUS6223</name>
</gene>
<name>A0A8J2PUI3_9BILA</name>
<evidence type="ECO:0000313" key="2">
    <source>
        <dbReference type="EMBL" id="CAG9536283.1"/>
    </source>
</evidence>
<reference evidence="2" key="1">
    <citation type="submission" date="2021-09" db="EMBL/GenBank/DDBJ databases">
        <authorList>
            <consortium name="Pathogen Informatics"/>
        </authorList>
    </citation>
    <scope>NUCLEOTIDE SEQUENCE</scope>
</reference>
<dbReference type="OrthoDB" id="5823520at2759"/>
<proteinExistence type="predicted"/>
<dbReference type="AlphaFoldDB" id="A0A8J2PUI3"/>
<feature type="domain" description="MSP" evidence="1">
    <location>
        <begin position="33"/>
        <end position="91"/>
    </location>
</feature>
<dbReference type="Proteomes" id="UP000746747">
    <property type="component" value="Unassembled WGS sequence"/>
</dbReference>
<dbReference type="InterPro" id="IPR000535">
    <property type="entry name" value="MSP_dom"/>
</dbReference>
<evidence type="ECO:0000313" key="3">
    <source>
        <dbReference type="Proteomes" id="UP000746747"/>
    </source>
</evidence>
<evidence type="ECO:0000259" key="1">
    <source>
        <dbReference type="Pfam" id="PF00635"/>
    </source>
</evidence>
<dbReference type="EMBL" id="CAKAEH010001439">
    <property type="protein sequence ID" value="CAG9536283.1"/>
    <property type="molecule type" value="Genomic_DNA"/>
</dbReference>
<accession>A0A8J2PUI3</accession>
<organism evidence="2 3">
    <name type="scientific">Cercopithifilaria johnstoni</name>
    <dbReference type="NCBI Taxonomy" id="2874296"/>
    <lineage>
        <taxon>Eukaryota</taxon>
        <taxon>Metazoa</taxon>
        <taxon>Ecdysozoa</taxon>
        <taxon>Nematoda</taxon>
        <taxon>Chromadorea</taxon>
        <taxon>Rhabditida</taxon>
        <taxon>Spirurina</taxon>
        <taxon>Spiruromorpha</taxon>
        <taxon>Filarioidea</taxon>
        <taxon>Onchocercidae</taxon>
        <taxon>Cercopithifilaria</taxon>
    </lineage>
</organism>